<sequence>MKKWCLVERDGKLESFIQVVNSSMSILSAWVTESQNKYPDSFEKNRYRYTIEDEAKQVIECHNYPEMALLARVKVSHNTFDEQTAEFRRLRKKYPKCSVGYSQWRPGLTYFES</sequence>
<evidence type="ECO:0000313" key="1">
    <source>
        <dbReference type="EMBL" id="WZN56839.1"/>
    </source>
</evidence>
<evidence type="ECO:0000313" key="2">
    <source>
        <dbReference type="Proteomes" id="UP001485301"/>
    </source>
</evidence>
<accession>A0ACD5C4Z9</accession>
<organism evidence="1 2">
    <name type="scientific">Sphingobacterium thalpophilum</name>
    <dbReference type="NCBI Taxonomy" id="259"/>
    <lineage>
        <taxon>Bacteria</taxon>
        <taxon>Pseudomonadati</taxon>
        <taxon>Bacteroidota</taxon>
        <taxon>Sphingobacteriia</taxon>
        <taxon>Sphingobacteriales</taxon>
        <taxon>Sphingobacteriaceae</taxon>
        <taxon>Sphingobacterium</taxon>
    </lineage>
</organism>
<dbReference type="EMBL" id="CP151087">
    <property type="protein sequence ID" value="WZN56839.1"/>
    <property type="molecule type" value="Genomic_DNA"/>
</dbReference>
<reference evidence="1" key="1">
    <citation type="submission" date="2024-04" db="EMBL/GenBank/DDBJ databases">
        <title>Complete genome sequence of Sphingobacterium thalpophiium BAA-1094.</title>
        <authorList>
            <person name="Adaikpoh B.I."/>
        </authorList>
    </citation>
    <scope>NUCLEOTIDE SEQUENCE</scope>
    <source>
        <strain evidence="1">BAA-1094</strain>
    </source>
</reference>
<dbReference type="Proteomes" id="UP001485301">
    <property type="component" value="Chromosome"/>
</dbReference>
<name>A0ACD5C4Z9_9SPHI</name>
<keyword evidence="2" id="KW-1185">Reference proteome</keyword>
<proteinExistence type="predicted"/>
<gene>
    <name evidence="1" type="ORF">AACH28_04730</name>
</gene>
<protein>
    <submittedName>
        <fullName evidence="1">Uncharacterized protein</fullName>
    </submittedName>
</protein>